<dbReference type="Gene3D" id="3.30.565.10">
    <property type="entry name" value="Histidine kinase-like ATPase, C-terminal domain"/>
    <property type="match status" value="1"/>
</dbReference>
<evidence type="ECO:0008006" key="4">
    <source>
        <dbReference type="Google" id="ProtNLM"/>
    </source>
</evidence>
<sequence>MTSSVDQAVEDQTDPSKVETVEVVELIQSDDHIGLIPVKISYGIIERFSEGLYSSPNKTFEELITNSYDAGARKVWVYLSSDLSLQGATLLVVDDGESMDLEGLADLWKIGESRKRTETPPPGRRKPVGKFGIGKLATYVLAERLTYIVHRDAEYMAVTMDYGRVSHTAEMLDGVDLALDVVRLTKDQAIDAIKRSLAGTTVANSAKVLGGLSKSDHWTAAILSNLKPTARDIKLGRLRWVLRSALPLNPEFLLWLNDEKLESSKIDGEELWTFTVGEGEATLPKSKDRPWGPVEKTEVEVEVEDEDREDDEDDSDDEGEDKKSVKIVKIAAVRLPNAGVIWGKAILYKQPLERGRSEDLARSHGFFVRVRGRLINLYDADFSVGPELRHGTLTRFRMEINADDLDEQVASARETLKESAQLQELKNYLLAVFNKARVASAEEDDGDVISNIGKNGRLAKPSTALSQGPLRRMLQRAVAGESAVADSLGLDEAAVEDTEKVLAEGGDVIESVLLEEQDSSGPMAVYDPIRRAVVLNQTHPFVNNYIGGKTVAEPLKLLGLSEVLTQAYLLDENISPEVIARVMRRRDAFLRELTLRFPRSAPIIAQRLRDATNDENALEDAVGDALELLGFSVTRLGGASHSADGIATARLGKRGELSASYAFTYDAKSTKDAVRAVLADDSSSQVKVPGKIRADTARTSVLRVHRDRAAERHNLEVAPSFTLLVAPDFQGAMDEEGLINDVCVNDEITAIRVDDLARLVELFALQGLNPSDLRPLFDTRKPEETRAWVDTQSTQARVPRPPVAVLVETLVENSERKAPIVFESLAAFLATKGHDMDVPEIEALVRGLAALAPKSVFTDGRYVALNATPAALYVEIRESLDVFDHDLVAEYLETVPSSSGSS</sequence>
<dbReference type="Pfam" id="PF13589">
    <property type="entry name" value="HATPase_c_3"/>
    <property type="match status" value="1"/>
</dbReference>
<dbReference type="AlphaFoldDB" id="A0A7Y9S617"/>
<reference evidence="2 3" key="1">
    <citation type="submission" date="2020-07" db="EMBL/GenBank/DDBJ databases">
        <title>Sequencing the genomes of 1000 actinobacteria strains.</title>
        <authorList>
            <person name="Klenk H.-P."/>
        </authorList>
    </citation>
    <scope>NUCLEOTIDE SEQUENCE [LARGE SCALE GENOMIC DNA]</scope>
    <source>
        <strain evidence="2 3">DSM 102047</strain>
    </source>
</reference>
<comment type="caution">
    <text evidence="2">The sequence shown here is derived from an EMBL/GenBank/DDBJ whole genome shotgun (WGS) entry which is preliminary data.</text>
</comment>
<dbReference type="SUPFAM" id="SSF55874">
    <property type="entry name" value="ATPase domain of HSP90 chaperone/DNA topoisomerase II/histidine kinase"/>
    <property type="match status" value="1"/>
</dbReference>
<keyword evidence="3" id="KW-1185">Reference proteome</keyword>
<feature type="compositionally biased region" description="Acidic residues" evidence="1">
    <location>
        <begin position="300"/>
        <end position="319"/>
    </location>
</feature>
<evidence type="ECO:0000313" key="3">
    <source>
        <dbReference type="Proteomes" id="UP000521748"/>
    </source>
</evidence>
<protein>
    <recommendedName>
        <fullName evidence="4">Histidine kinase-, DNA gyrase B-, and HSP90-like ATPase</fullName>
    </recommendedName>
</protein>
<dbReference type="RefSeq" id="WP_179387723.1">
    <property type="nucleotide sequence ID" value="NZ_JACBYQ010000001.1"/>
</dbReference>
<proteinExistence type="predicted"/>
<feature type="compositionally biased region" description="Basic and acidic residues" evidence="1">
    <location>
        <begin position="285"/>
        <end position="299"/>
    </location>
</feature>
<dbReference type="EMBL" id="JACBYQ010000001">
    <property type="protein sequence ID" value="NYE93877.1"/>
    <property type="molecule type" value="Genomic_DNA"/>
</dbReference>
<evidence type="ECO:0000313" key="2">
    <source>
        <dbReference type="EMBL" id="NYE93877.1"/>
    </source>
</evidence>
<name>A0A7Y9S617_9MICC</name>
<feature type="region of interest" description="Disordered" evidence="1">
    <location>
        <begin position="282"/>
        <end position="322"/>
    </location>
</feature>
<dbReference type="Proteomes" id="UP000521748">
    <property type="component" value="Unassembled WGS sequence"/>
</dbReference>
<dbReference type="InterPro" id="IPR036890">
    <property type="entry name" value="HATPase_C_sf"/>
</dbReference>
<gene>
    <name evidence="2" type="ORF">FHU41_000098</name>
</gene>
<evidence type="ECO:0000256" key="1">
    <source>
        <dbReference type="SAM" id="MobiDB-lite"/>
    </source>
</evidence>
<organism evidence="2 3">
    <name type="scientific">Psychromicrobium silvestre</name>
    <dbReference type="NCBI Taxonomy" id="1645614"/>
    <lineage>
        <taxon>Bacteria</taxon>
        <taxon>Bacillati</taxon>
        <taxon>Actinomycetota</taxon>
        <taxon>Actinomycetes</taxon>
        <taxon>Micrococcales</taxon>
        <taxon>Micrococcaceae</taxon>
        <taxon>Psychromicrobium</taxon>
    </lineage>
</organism>
<accession>A0A7Y9S617</accession>